<comment type="catalytic activity">
    <reaction evidence="14">
        <text>DNA(n) + a 2'-deoxyribonucleoside 5'-triphosphate = DNA(n+1) + diphosphate</text>
        <dbReference type="Rhea" id="RHEA:22508"/>
        <dbReference type="Rhea" id="RHEA-COMP:17339"/>
        <dbReference type="Rhea" id="RHEA-COMP:17340"/>
        <dbReference type="ChEBI" id="CHEBI:33019"/>
        <dbReference type="ChEBI" id="CHEBI:61560"/>
        <dbReference type="ChEBI" id="CHEBI:173112"/>
        <dbReference type="EC" id="2.7.7.7"/>
    </reaction>
</comment>
<dbReference type="InterPro" id="IPR001584">
    <property type="entry name" value="Integrase_cat-core"/>
</dbReference>
<reference evidence="16" key="1">
    <citation type="submission" date="2021-03" db="EMBL/GenBank/DDBJ databases">
        <title>Draft genome sequence of rust myrtle Austropuccinia psidii MF-1, a brazilian biotype.</title>
        <authorList>
            <person name="Quecine M.C."/>
            <person name="Pachon D.M.R."/>
            <person name="Bonatelli M.L."/>
            <person name="Correr F.H."/>
            <person name="Franceschini L.M."/>
            <person name="Leite T.F."/>
            <person name="Margarido G.R.A."/>
            <person name="Almeida C.A."/>
            <person name="Ferrarezi J.A."/>
            <person name="Labate C.A."/>
        </authorList>
    </citation>
    <scope>NUCLEOTIDE SEQUENCE</scope>
    <source>
        <strain evidence="16">MF-1</strain>
    </source>
</reference>
<dbReference type="PROSITE" id="PS50994">
    <property type="entry name" value="INTEGRASE"/>
    <property type="match status" value="1"/>
</dbReference>
<keyword evidence="9" id="KW-0229">DNA integration</keyword>
<comment type="caution">
    <text evidence="16">The sequence shown here is derived from an EMBL/GenBank/DDBJ whole genome shotgun (WGS) entry which is preliminary data.</text>
</comment>
<dbReference type="GO" id="GO:0046872">
    <property type="term" value="F:metal ion binding"/>
    <property type="evidence" value="ECO:0007669"/>
    <property type="project" value="UniProtKB-KW"/>
</dbReference>
<dbReference type="GO" id="GO:0005634">
    <property type="term" value="C:nucleus"/>
    <property type="evidence" value="ECO:0007669"/>
    <property type="project" value="UniProtKB-ARBA"/>
</dbReference>
<evidence type="ECO:0000256" key="11">
    <source>
        <dbReference type="ARBA" id="ARBA00022932"/>
    </source>
</evidence>
<keyword evidence="5" id="KW-0255">Endonuclease</keyword>
<keyword evidence="2" id="KW-0548">Nucleotidyltransferase</keyword>
<evidence type="ECO:0000256" key="8">
    <source>
        <dbReference type="ARBA" id="ARBA00022884"/>
    </source>
</evidence>
<evidence type="ECO:0000259" key="15">
    <source>
        <dbReference type="PROSITE" id="PS50994"/>
    </source>
</evidence>
<dbReference type="GO" id="GO:0003964">
    <property type="term" value="F:RNA-directed DNA polymerase activity"/>
    <property type="evidence" value="ECO:0007669"/>
    <property type="project" value="UniProtKB-KW"/>
</dbReference>
<keyword evidence="6" id="KW-0378">Hydrolase</keyword>
<dbReference type="GO" id="GO:0003723">
    <property type="term" value="F:RNA binding"/>
    <property type="evidence" value="ECO:0007669"/>
    <property type="project" value="UniProtKB-KW"/>
</dbReference>
<keyword evidence="7" id="KW-0460">Magnesium</keyword>
<evidence type="ECO:0000256" key="14">
    <source>
        <dbReference type="ARBA" id="ARBA00049244"/>
    </source>
</evidence>
<keyword evidence="3" id="KW-0540">Nuclease</keyword>
<evidence type="ECO:0000256" key="7">
    <source>
        <dbReference type="ARBA" id="ARBA00022842"/>
    </source>
</evidence>
<evidence type="ECO:0000256" key="9">
    <source>
        <dbReference type="ARBA" id="ARBA00022908"/>
    </source>
</evidence>
<dbReference type="GO" id="GO:0015074">
    <property type="term" value="P:DNA integration"/>
    <property type="evidence" value="ECO:0007669"/>
    <property type="project" value="UniProtKB-KW"/>
</dbReference>
<keyword evidence="12" id="KW-0233">DNA recombination</keyword>
<keyword evidence="4" id="KW-0479">Metal-binding</keyword>
<dbReference type="GO" id="GO:0003887">
    <property type="term" value="F:DNA-directed DNA polymerase activity"/>
    <property type="evidence" value="ECO:0007669"/>
    <property type="project" value="UniProtKB-KW"/>
</dbReference>
<protein>
    <recommendedName>
        <fullName evidence="15">Integrase catalytic domain-containing protein</fullName>
    </recommendedName>
</protein>
<keyword evidence="10" id="KW-0695">RNA-directed DNA polymerase</keyword>
<dbReference type="Proteomes" id="UP000765509">
    <property type="component" value="Unassembled WGS sequence"/>
</dbReference>
<dbReference type="InterPro" id="IPR036397">
    <property type="entry name" value="RNaseH_sf"/>
</dbReference>
<gene>
    <name evidence="16" type="ORF">O181_040732</name>
</gene>
<comment type="catalytic activity">
    <reaction evidence="13">
        <text>DNA(n) + a 2'-deoxyribonucleoside 5'-triphosphate = DNA(n+1) + diphosphate</text>
        <dbReference type="Rhea" id="RHEA:22508"/>
        <dbReference type="Rhea" id="RHEA-COMP:17339"/>
        <dbReference type="Rhea" id="RHEA-COMP:17340"/>
        <dbReference type="ChEBI" id="CHEBI:33019"/>
        <dbReference type="ChEBI" id="CHEBI:61560"/>
        <dbReference type="ChEBI" id="CHEBI:173112"/>
        <dbReference type="EC" id="2.7.7.49"/>
    </reaction>
</comment>
<dbReference type="InterPro" id="IPR012337">
    <property type="entry name" value="RNaseH-like_sf"/>
</dbReference>
<evidence type="ECO:0000256" key="4">
    <source>
        <dbReference type="ARBA" id="ARBA00022723"/>
    </source>
</evidence>
<dbReference type="OrthoDB" id="2515789at2759"/>
<dbReference type="PANTHER" id="PTHR42648">
    <property type="entry name" value="TRANSPOSASE, PUTATIVE-RELATED"/>
    <property type="match status" value="1"/>
</dbReference>
<keyword evidence="17" id="KW-1185">Reference proteome</keyword>
<evidence type="ECO:0000256" key="12">
    <source>
        <dbReference type="ARBA" id="ARBA00023172"/>
    </source>
</evidence>
<keyword evidence="1" id="KW-0815">Transposition</keyword>
<feature type="domain" description="Integrase catalytic" evidence="15">
    <location>
        <begin position="42"/>
        <end position="187"/>
    </location>
</feature>
<dbReference type="AlphaFoldDB" id="A0A9Q3DJF3"/>
<dbReference type="GO" id="GO:0004519">
    <property type="term" value="F:endonuclease activity"/>
    <property type="evidence" value="ECO:0007669"/>
    <property type="project" value="UniProtKB-KW"/>
</dbReference>
<dbReference type="InterPro" id="IPR039537">
    <property type="entry name" value="Retrotran_Ty1/copia-like"/>
</dbReference>
<dbReference type="Gene3D" id="3.30.420.10">
    <property type="entry name" value="Ribonuclease H-like superfamily/Ribonuclease H"/>
    <property type="match status" value="1"/>
</dbReference>
<evidence type="ECO:0000256" key="1">
    <source>
        <dbReference type="ARBA" id="ARBA00022578"/>
    </source>
</evidence>
<evidence type="ECO:0000256" key="5">
    <source>
        <dbReference type="ARBA" id="ARBA00022759"/>
    </source>
</evidence>
<dbReference type="SUPFAM" id="SSF53098">
    <property type="entry name" value="Ribonuclease H-like"/>
    <property type="match status" value="1"/>
</dbReference>
<dbReference type="EMBL" id="AVOT02016103">
    <property type="protein sequence ID" value="MBW0501017.1"/>
    <property type="molecule type" value="Genomic_DNA"/>
</dbReference>
<evidence type="ECO:0000256" key="3">
    <source>
        <dbReference type="ARBA" id="ARBA00022722"/>
    </source>
</evidence>
<name>A0A9Q3DJF3_9BASI</name>
<sequence length="187" mass="21220">MQRLNCVKGLPPKPINCDVNLCRPSLLAKSRHLPLKLPSRSIVNVPGNVIVANLMGPFPISFDKKSYALIIQDHYSLLATLYPLKQKLEAPHIVIEWINKFDNLTKFKVKRLQTDNGGEFTSKFIGDILKAKGIVHETAIPYKHHEAGKIERTNCTITEAARSMLIDSGMHVEMWPYAFRNAVWIFN</sequence>
<dbReference type="PANTHER" id="PTHR42648:SF11">
    <property type="entry name" value="TRANSPOSON TY4-P GAG-POL POLYPROTEIN"/>
    <property type="match status" value="1"/>
</dbReference>
<evidence type="ECO:0000256" key="13">
    <source>
        <dbReference type="ARBA" id="ARBA00048173"/>
    </source>
</evidence>
<dbReference type="GO" id="GO:0016787">
    <property type="term" value="F:hydrolase activity"/>
    <property type="evidence" value="ECO:0007669"/>
    <property type="project" value="UniProtKB-KW"/>
</dbReference>
<dbReference type="GO" id="GO:0006310">
    <property type="term" value="P:DNA recombination"/>
    <property type="evidence" value="ECO:0007669"/>
    <property type="project" value="UniProtKB-KW"/>
</dbReference>
<accession>A0A9Q3DJF3</accession>
<keyword evidence="11" id="KW-0239">DNA-directed DNA polymerase</keyword>
<evidence type="ECO:0000313" key="17">
    <source>
        <dbReference type="Proteomes" id="UP000765509"/>
    </source>
</evidence>
<organism evidence="16 17">
    <name type="scientific">Austropuccinia psidii MF-1</name>
    <dbReference type="NCBI Taxonomy" id="1389203"/>
    <lineage>
        <taxon>Eukaryota</taxon>
        <taxon>Fungi</taxon>
        <taxon>Dikarya</taxon>
        <taxon>Basidiomycota</taxon>
        <taxon>Pucciniomycotina</taxon>
        <taxon>Pucciniomycetes</taxon>
        <taxon>Pucciniales</taxon>
        <taxon>Sphaerophragmiaceae</taxon>
        <taxon>Austropuccinia</taxon>
    </lineage>
</organism>
<proteinExistence type="predicted"/>
<keyword evidence="11" id="KW-0808">Transferase</keyword>
<dbReference type="GO" id="GO:0032196">
    <property type="term" value="P:transposition"/>
    <property type="evidence" value="ECO:0007669"/>
    <property type="project" value="UniProtKB-KW"/>
</dbReference>
<evidence type="ECO:0000256" key="10">
    <source>
        <dbReference type="ARBA" id="ARBA00022918"/>
    </source>
</evidence>
<evidence type="ECO:0000256" key="2">
    <source>
        <dbReference type="ARBA" id="ARBA00022695"/>
    </source>
</evidence>
<evidence type="ECO:0000313" key="16">
    <source>
        <dbReference type="EMBL" id="MBW0501017.1"/>
    </source>
</evidence>
<evidence type="ECO:0000256" key="6">
    <source>
        <dbReference type="ARBA" id="ARBA00022801"/>
    </source>
</evidence>
<keyword evidence="8" id="KW-0694">RNA-binding</keyword>